<protein>
    <submittedName>
        <fullName evidence="2">Uncharacterized protein</fullName>
    </submittedName>
</protein>
<dbReference type="InParanoid" id="Q7R9J8"/>
<keyword evidence="1" id="KW-0812">Transmembrane</keyword>
<proteinExistence type="predicted"/>
<accession>Q7R9J8</accession>
<dbReference type="Proteomes" id="UP000008553">
    <property type="component" value="Unassembled WGS sequence"/>
</dbReference>
<keyword evidence="1" id="KW-0472">Membrane</keyword>
<dbReference type="PaxDb" id="73239-Q7R9J8"/>
<feature type="transmembrane region" description="Helical" evidence="1">
    <location>
        <begin position="6"/>
        <end position="26"/>
    </location>
</feature>
<comment type="caution">
    <text evidence="2">The sequence shown here is derived from an EMBL/GenBank/DDBJ whole genome shotgun (WGS) entry which is preliminary data.</text>
</comment>
<evidence type="ECO:0000256" key="1">
    <source>
        <dbReference type="SAM" id="Phobius"/>
    </source>
</evidence>
<dbReference type="AlphaFoldDB" id="Q7R9J8"/>
<reference evidence="2 3" key="1">
    <citation type="journal article" date="2002" name="Nature">
        <title>Genome sequence and comparative analysis of the model rodent malaria parasite Plasmodium yoelii yoelii.</title>
        <authorList>
            <person name="Carlton J.M."/>
            <person name="Angiuoli S.V."/>
            <person name="Suh B.B."/>
            <person name="Kooij T.W."/>
            <person name="Pertea M."/>
            <person name="Silva J.C."/>
            <person name="Ermolaeva M.D."/>
            <person name="Allen J.E."/>
            <person name="Selengut J.D."/>
            <person name="Koo H.L."/>
            <person name="Peterson J.D."/>
            <person name="Pop M."/>
            <person name="Kosack D.S."/>
            <person name="Shumway M.F."/>
            <person name="Bidwell S.L."/>
            <person name="Shallom S.J."/>
            <person name="van Aken S.E."/>
            <person name="Riedmuller S.B."/>
            <person name="Feldblyum T.V."/>
            <person name="Cho J.K."/>
            <person name="Quackenbush J."/>
            <person name="Sedegah M."/>
            <person name="Shoaibi A."/>
            <person name="Cummings L.M."/>
            <person name="Florens L."/>
            <person name="Yates J.R."/>
            <person name="Raine J.D."/>
            <person name="Sinden R.E."/>
            <person name="Harris M.A."/>
            <person name="Cunningham D.A."/>
            <person name="Preiser P.R."/>
            <person name="Bergman L.W."/>
            <person name="Vaidya A.B."/>
            <person name="van Lin L.H."/>
            <person name="Janse C.J."/>
            <person name="Waters A.P."/>
            <person name="Smith H.O."/>
            <person name="White O.R."/>
            <person name="Salzberg S.L."/>
            <person name="Venter J.C."/>
            <person name="Fraser C.M."/>
            <person name="Hoffman S.L."/>
            <person name="Gardner M.J."/>
            <person name="Carucci D.J."/>
        </authorList>
    </citation>
    <scope>NUCLEOTIDE SEQUENCE [LARGE SCALE GENOMIC DNA]</scope>
    <source>
        <strain evidence="2 3">17XNL</strain>
    </source>
</reference>
<evidence type="ECO:0000313" key="2">
    <source>
        <dbReference type="EMBL" id="EAA19169.1"/>
    </source>
</evidence>
<feature type="non-terminal residue" evidence="2">
    <location>
        <position position="51"/>
    </location>
</feature>
<sequence>MLLTLFEVLIVVTIFFLYFTFVLKLISNNRSCFIRFNLFIIRHNNRLITIN</sequence>
<keyword evidence="1" id="KW-1133">Transmembrane helix</keyword>
<organism evidence="2 3">
    <name type="scientific">Plasmodium yoelii yoelii</name>
    <dbReference type="NCBI Taxonomy" id="73239"/>
    <lineage>
        <taxon>Eukaryota</taxon>
        <taxon>Sar</taxon>
        <taxon>Alveolata</taxon>
        <taxon>Apicomplexa</taxon>
        <taxon>Aconoidasida</taxon>
        <taxon>Haemosporida</taxon>
        <taxon>Plasmodiidae</taxon>
        <taxon>Plasmodium</taxon>
        <taxon>Plasmodium (Vinckeia)</taxon>
    </lineage>
</organism>
<keyword evidence="3" id="KW-1185">Reference proteome</keyword>
<gene>
    <name evidence="2" type="ORF">PY06864</name>
</gene>
<evidence type="ECO:0000313" key="3">
    <source>
        <dbReference type="Proteomes" id="UP000008553"/>
    </source>
</evidence>
<name>Q7R9J8_PLAYO</name>
<dbReference type="EMBL" id="AABL01002398">
    <property type="protein sequence ID" value="EAA19169.1"/>
    <property type="molecule type" value="Genomic_DNA"/>
</dbReference>